<dbReference type="PANTHER" id="PTHR10434:SF11">
    <property type="entry name" value="1-ACYL-SN-GLYCEROL-3-PHOSPHATE ACYLTRANSFERASE"/>
    <property type="match status" value="1"/>
</dbReference>
<dbReference type="InterPro" id="IPR002123">
    <property type="entry name" value="Plipid/glycerol_acylTrfase"/>
</dbReference>
<gene>
    <name evidence="6" type="ORF">GRI97_14750</name>
</gene>
<keyword evidence="2 6" id="KW-0808">Transferase</keyword>
<feature type="domain" description="Phospholipid/glycerol acyltransferase" evidence="5">
    <location>
        <begin position="69"/>
        <end position="183"/>
    </location>
</feature>
<evidence type="ECO:0000313" key="7">
    <source>
        <dbReference type="Proteomes" id="UP000469430"/>
    </source>
</evidence>
<keyword evidence="7" id="KW-1185">Reference proteome</keyword>
<evidence type="ECO:0000313" key="6">
    <source>
        <dbReference type="EMBL" id="MXP00250.1"/>
    </source>
</evidence>
<evidence type="ECO:0000256" key="2">
    <source>
        <dbReference type="ARBA" id="ARBA00022679"/>
    </source>
</evidence>
<reference evidence="6 7" key="1">
    <citation type="submission" date="2019-12" db="EMBL/GenBank/DDBJ databases">
        <title>Genomic-based taxomic classification of the family Erythrobacteraceae.</title>
        <authorList>
            <person name="Xu L."/>
        </authorList>
    </citation>
    <scope>NUCLEOTIDE SEQUENCE [LARGE SCALE GENOMIC DNA]</scope>
    <source>
        <strain evidence="6 7">S36</strain>
    </source>
</reference>
<dbReference type="SUPFAM" id="SSF69593">
    <property type="entry name" value="Glycerol-3-phosphate (1)-acyltransferase"/>
    <property type="match status" value="1"/>
</dbReference>
<dbReference type="GO" id="GO:0003841">
    <property type="term" value="F:1-acylglycerol-3-phosphate O-acyltransferase activity"/>
    <property type="evidence" value="ECO:0007669"/>
    <property type="project" value="TreeGrafter"/>
</dbReference>
<dbReference type="Pfam" id="PF01553">
    <property type="entry name" value="Acyltransferase"/>
    <property type="match status" value="1"/>
</dbReference>
<name>A0A6I4TYR4_9SPHN</name>
<evidence type="ECO:0000256" key="3">
    <source>
        <dbReference type="ARBA" id="ARBA00023315"/>
    </source>
</evidence>
<keyword evidence="4" id="KW-0472">Membrane</keyword>
<accession>A0A6I4TYR4</accession>
<feature type="transmembrane region" description="Helical" evidence="4">
    <location>
        <begin position="7"/>
        <end position="28"/>
    </location>
</feature>
<evidence type="ECO:0000256" key="4">
    <source>
        <dbReference type="SAM" id="Phobius"/>
    </source>
</evidence>
<comment type="caution">
    <text evidence="6">The sequence shown here is derived from an EMBL/GenBank/DDBJ whole genome shotgun (WGS) entry which is preliminary data.</text>
</comment>
<organism evidence="6 7">
    <name type="scientific">Croceibacterium xixiisoli</name>
    <dbReference type="NCBI Taxonomy" id="1476466"/>
    <lineage>
        <taxon>Bacteria</taxon>
        <taxon>Pseudomonadati</taxon>
        <taxon>Pseudomonadota</taxon>
        <taxon>Alphaproteobacteria</taxon>
        <taxon>Sphingomonadales</taxon>
        <taxon>Erythrobacteraceae</taxon>
        <taxon>Croceibacterium</taxon>
    </lineage>
</organism>
<keyword evidence="4" id="KW-0812">Transmembrane</keyword>
<dbReference type="GO" id="GO:0006654">
    <property type="term" value="P:phosphatidic acid biosynthetic process"/>
    <property type="evidence" value="ECO:0007669"/>
    <property type="project" value="TreeGrafter"/>
</dbReference>
<evidence type="ECO:0000259" key="5">
    <source>
        <dbReference type="SMART" id="SM00563"/>
    </source>
</evidence>
<dbReference type="EMBL" id="WTYJ01000003">
    <property type="protein sequence ID" value="MXP00250.1"/>
    <property type="molecule type" value="Genomic_DNA"/>
</dbReference>
<dbReference type="CDD" id="cd07989">
    <property type="entry name" value="LPLAT_AGPAT-like"/>
    <property type="match status" value="1"/>
</dbReference>
<sequence>MMIIRNLLFYIVFYGGSIFYVIAAMLALPFNEEAVRRIAEGWSGFHRFCVCRLLGIKVVIEGHQAQGPVLYAIKHESFFEAIDVPNLLSRPVVFAKLELFSIPGWGRAAKAYGAVAVARDQGATALRTMIGEAKAYVKQGRPLAIFPEGSRMPHGQQPELKSGFAGIYKLLGLPIIPVAVDSGPLYHRRWKRAGVIRFRFGEVIPAGLDRDEVARRVHAGINALNPPE</sequence>
<dbReference type="Proteomes" id="UP000469430">
    <property type="component" value="Unassembled WGS sequence"/>
</dbReference>
<keyword evidence="3 6" id="KW-0012">Acyltransferase</keyword>
<dbReference type="SMART" id="SM00563">
    <property type="entry name" value="PlsC"/>
    <property type="match status" value="1"/>
</dbReference>
<protein>
    <submittedName>
        <fullName evidence="6">1-acyl-sn-glycerol-3-phosphate acyltransferase</fullName>
    </submittedName>
</protein>
<comment type="pathway">
    <text evidence="1">Lipid metabolism.</text>
</comment>
<dbReference type="OrthoDB" id="5290997at2"/>
<evidence type="ECO:0000256" key="1">
    <source>
        <dbReference type="ARBA" id="ARBA00005189"/>
    </source>
</evidence>
<dbReference type="AlphaFoldDB" id="A0A6I4TYR4"/>
<proteinExistence type="predicted"/>
<dbReference type="PANTHER" id="PTHR10434">
    <property type="entry name" value="1-ACYL-SN-GLYCEROL-3-PHOSPHATE ACYLTRANSFERASE"/>
    <property type="match status" value="1"/>
</dbReference>
<keyword evidence="4" id="KW-1133">Transmembrane helix</keyword>